<reference evidence="6 7" key="1">
    <citation type="journal article" date="2016" name="Genome Biol. Evol.">
        <title>Divergent and convergent evolution of fungal pathogenicity.</title>
        <authorList>
            <person name="Shang Y."/>
            <person name="Xiao G."/>
            <person name="Zheng P."/>
            <person name="Cen K."/>
            <person name="Zhan S."/>
            <person name="Wang C."/>
        </authorList>
    </citation>
    <scope>NUCLEOTIDE SEQUENCE [LARGE SCALE GENOMIC DNA]</scope>
    <source>
        <strain evidence="6 7">ARSEF 2679</strain>
    </source>
</reference>
<dbReference type="SUPFAM" id="SSF54285">
    <property type="entry name" value="MoaD/ThiS"/>
    <property type="match status" value="1"/>
</dbReference>
<dbReference type="GO" id="GO:1990140">
    <property type="term" value="C:molybdopterin synthase complex"/>
    <property type="evidence" value="ECO:0007669"/>
    <property type="project" value="UniProtKB-UniRule"/>
</dbReference>
<dbReference type="GO" id="GO:1990133">
    <property type="term" value="C:molybdopterin adenylyltransferase complex"/>
    <property type="evidence" value="ECO:0007669"/>
    <property type="project" value="TreeGrafter"/>
</dbReference>
<dbReference type="Gene3D" id="3.10.20.30">
    <property type="match status" value="1"/>
</dbReference>
<evidence type="ECO:0000256" key="1">
    <source>
        <dbReference type="ARBA" id="ARBA00022490"/>
    </source>
</evidence>
<dbReference type="AlphaFoldDB" id="A0A162MPR4"/>
<dbReference type="OrthoDB" id="5595860at2759"/>
<dbReference type="STRING" id="1081104.A0A162MPR4"/>
<comment type="subunit">
    <text evidence="5">Heterotetramer; composed of 2 small (MOCS2A) and 2 large (MOCS2B) subunits.</text>
</comment>
<dbReference type="GO" id="GO:0006777">
    <property type="term" value="P:Mo-molybdopterin cofactor biosynthetic process"/>
    <property type="evidence" value="ECO:0007669"/>
    <property type="project" value="UniProtKB-UniRule"/>
</dbReference>
<feature type="modified residue" description="1-thioglycine; alternate" evidence="5">
    <location>
        <position position="95"/>
    </location>
</feature>
<dbReference type="PANTHER" id="PTHR33359:SF1">
    <property type="entry name" value="MOLYBDOPTERIN SYNTHASE SULFUR CARRIER SUBUNIT"/>
    <property type="match status" value="1"/>
</dbReference>
<dbReference type="InterPro" id="IPR012675">
    <property type="entry name" value="Beta-grasp_dom_sf"/>
</dbReference>
<dbReference type="UniPathway" id="UPA00344"/>
<evidence type="ECO:0000256" key="3">
    <source>
        <dbReference type="ARBA" id="ARBA00022741"/>
    </source>
</evidence>
<dbReference type="GeneID" id="30020692"/>
<dbReference type="InterPro" id="IPR028887">
    <property type="entry name" value="MOCS2A_euk"/>
</dbReference>
<keyword evidence="7" id="KW-1185">Reference proteome</keyword>
<evidence type="ECO:0000256" key="4">
    <source>
        <dbReference type="ARBA" id="ARBA00023150"/>
    </source>
</evidence>
<dbReference type="InterPro" id="IPR016155">
    <property type="entry name" value="Mopterin_synth/thiamin_S_b"/>
</dbReference>
<comment type="caution">
    <text evidence="6">The sequence shown here is derived from an EMBL/GenBank/DDBJ whole genome shotgun (WGS) entry which is preliminary data.</text>
</comment>
<feature type="modified residue" description="Glycyl adenylate; alternate" evidence="5">
    <location>
        <position position="95"/>
    </location>
</feature>
<evidence type="ECO:0000256" key="5">
    <source>
        <dbReference type="HAMAP-Rule" id="MF_03051"/>
    </source>
</evidence>
<dbReference type="Proteomes" id="UP000076744">
    <property type="component" value="Unassembled WGS sequence"/>
</dbReference>
<sequence length="95" mass="9616">MTETATAAGQQCTVLYFAGASSYAGRDSESFPAPVPLGQLLAAVEARHPGIRGAVLDACLVTVNLDYVDVPAAGDEGVLIQTADEVAIIPPVSSG</sequence>
<dbReference type="GO" id="GO:0000166">
    <property type="term" value="F:nucleotide binding"/>
    <property type="evidence" value="ECO:0007669"/>
    <property type="project" value="UniProtKB-KW"/>
</dbReference>
<dbReference type="InterPro" id="IPR044672">
    <property type="entry name" value="MOCS2A"/>
</dbReference>
<comment type="pathway">
    <text evidence="5">Cofactor biosynthesis; molybdopterin biosynthesis.</text>
</comment>
<comment type="similarity">
    <text evidence="5">Belongs to the MoaD family. MOCS2A subfamily.</text>
</comment>
<dbReference type="GO" id="GO:0030366">
    <property type="term" value="F:molybdopterin synthase activity"/>
    <property type="evidence" value="ECO:0007669"/>
    <property type="project" value="UniProtKB-UniRule"/>
</dbReference>
<keyword evidence="1 5" id="KW-0963">Cytoplasm</keyword>
<dbReference type="RefSeq" id="XP_018704962.1">
    <property type="nucleotide sequence ID" value="XM_018848006.1"/>
</dbReference>
<accession>A0A162MPR4</accession>
<keyword evidence="2 5" id="KW-0597">Phosphoprotein</keyword>
<keyword evidence="4 5" id="KW-0501">Molybdenum cofactor biosynthesis</keyword>
<name>A0A162MPR4_CORFA</name>
<protein>
    <recommendedName>
        <fullName evidence="5">Molybdopterin synthase sulfur carrier subunit</fullName>
    </recommendedName>
    <alternativeName>
        <fullName evidence="5">Common component for nitrate reductase and xanthine dehydrogenase protein G</fullName>
    </alternativeName>
    <alternativeName>
        <fullName evidence="5">Molybdenum cofactor synthesis protein 2 small subunit</fullName>
    </alternativeName>
    <alternativeName>
        <fullName evidence="5">Molybdenum cofactor synthesis protein 2A</fullName>
    </alternativeName>
    <alternativeName>
        <fullName evidence="5">Sulfur carrier protein MOCS2A</fullName>
        <shortName evidence="5">MOCS2A</shortName>
    </alternativeName>
</protein>
<dbReference type="EMBL" id="AZHB01000009">
    <property type="protein sequence ID" value="OAA64990.1"/>
    <property type="molecule type" value="Genomic_DNA"/>
</dbReference>
<organism evidence="6 7">
    <name type="scientific">Cordyceps fumosorosea (strain ARSEF 2679)</name>
    <name type="common">Isaria fumosorosea</name>
    <dbReference type="NCBI Taxonomy" id="1081104"/>
    <lineage>
        <taxon>Eukaryota</taxon>
        <taxon>Fungi</taxon>
        <taxon>Dikarya</taxon>
        <taxon>Ascomycota</taxon>
        <taxon>Pezizomycotina</taxon>
        <taxon>Sordariomycetes</taxon>
        <taxon>Hypocreomycetidae</taxon>
        <taxon>Hypocreales</taxon>
        <taxon>Cordycipitaceae</taxon>
        <taxon>Cordyceps</taxon>
    </lineage>
</organism>
<comment type="subcellular location">
    <subcellularLocation>
        <location evidence="5">Cytoplasm</location>
    </subcellularLocation>
</comment>
<dbReference type="PANTHER" id="PTHR33359">
    <property type="entry name" value="MOLYBDOPTERIN SYNTHASE SULFUR CARRIER SUBUNIT"/>
    <property type="match status" value="1"/>
</dbReference>
<dbReference type="InterPro" id="IPR003749">
    <property type="entry name" value="ThiS/MoaD-like"/>
</dbReference>
<evidence type="ECO:0000313" key="6">
    <source>
        <dbReference type="EMBL" id="OAA64990.1"/>
    </source>
</evidence>
<dbReference type="Pfam" id="PF02597">
    <property type="entry name" value="ThiS"/>
    <property type="match status" value="1"/>
</dbReference>
<comment type="PTM">
    <text evidence="5">C-terminal thiocarboxylation occurs in 2 steps, it is first acyl-adenylated (-COAMP) via the hesA/moeB/thiF part of UBA4, then thiocarboxylated (-COSH) via the rhodanese domain of UBA4.</text>
</comment>
<keyword evidence="3 5" id="KW-0547">Nucleotide-binding</keyword>
<evidence type="ECO:0000313" key="7">
    <source>
        <dbReference type="Proteomes" id="UP000076744"/>
    </source>
</evidence>
<proteinExistence type="inferred from homology"/>
<dbReference type="HAMAP" id="MF_03051">
    <property type="entry name" value="MOCS2A"/>
    <property type="match status" value="1"/>
</dbReference>
<comment type="function">
    <text evidence="5">Acts as a sulfur carrier required for molybdopterin biosynthesis. Component of the molybdopterin synthase complex that catalyzes the conversion of precursor Z into molybdopterin by mediating the incorporation of 2 sulfur atoms into precursor Z to generate a dithiolene group. In the complex, serves as sulfur donor by being thiocarboxylated (-COSH) at its C-terminus by UBA4. After interaction with MOCS2B, the sulfur is then transferred to precursor Z to form molybdopterin.</text>
</comment>
<evidence type="ECO:0000256" key="2">
    <source>
        <dbReference type="ARBA" id="ARBA00022553"/>
    </source>
</evidence>
<dbReference type="CDD" id="cd00754">
    <property type="entry name" value="Ubl_MoaD"/>
    <property type="match status" value="1"/>
</dbReference>
<gene>
    <name evidence="5" type="primary">cnxG</name>
    <name evidence="6" type="ORF">ISF_04400</name>
</gene>